<name>A0A6V8L3Y5_9ACTN</name>
<evidence type="ECO:0000313" key="1">
    <source>
        <dbReference type="EMBL" id="GFJ88846.1"/>
    </source>
</evidence>
<dbReference type="EMBL" id="BLPG01000001">
    <property type="protein sequence ID" value="GFJ88846.1"/>
    <property type="molecule type" value="Genomic_DNA"/>
</dbReference>
<comment type="caution">
    <text evidence="1">The sequence shown here is derived from an EMBL/GenBank/DDBJ whole genome shotgun (WGS) entry which is preliminary data.</text>
</comment>
<organism evidence="1 2">
    <name type="scientific">Phytohabitans rumicis</name>
    <dbReference type="NCBI Taxonomy" id="1076125"/>
    <lineage>
        <taxon>Bacteria</taxon>
        <taxon>Bacillati</taxon>
        <taxon>Actinomycetota</taxon>
        <taxon>Actinomycetes</taxon>
        <taxon>Micromonosporales</taxon>
        <taxon>Micromonosporaceae</taxon>
    </lineage>
</organism>
<dbReference type="Proteomes" id="UP000482960">
    <property type="component" value="Unassembled WGS sequence"/>
</dbReference>
<dbReference type="GO" id="GO:0043720">
    <property type="term" value="F:3-keto-5-aminohexanoate cleavage activity"/>
    <property type="evidence" value="ECO:0007669"/>
    <property type="project" value="InterPro"/>
</dbReference>
<dbReference type="InterPro" id="IPR013785">
    <property type="entry name" value="Aldolase_TIM"/>
</dbReference>
<dbReference type="Gene3D" id="3.20.20.70">
    <property type="entry name" value="Aldolase class I"/>
    <property type="match status" value="1"/>
</dbReference>
<dbReference type="PANTHER" id="PTHR37418:SF1">
    <property type="entry name" value="3-KETO-5-AMINOHEXANOATE CLEAVAGE PROTEIN"/>
    <property type="match status" value="1"/>
</dbReference>
<dbReference type="PANTHER" id="PTHR37418">
    <property type="entry name" value="3-KETO-5-AMINOHEXANOATE CLEAVAGE ENZYME-RELATED"/>
    <property type="match status" value="1"/>
</dbReference>
<gene>
    <name evidence="1" type="ORF">Prum_024880</name>
</gene>
<accession>A0A6V8L3Y5</accession>
<evidence type="ECO:0000313" key="2">
    <source>
        <dbReference type="Proteomes" id="UP000482960"/>
    </source>
</evidence>
<evidence type="ECO:0008006" key="3">
    <source>
        <dbReference type="Google" id="ProtNLM"/>
    </source>
</evidence>
<dbReference type="AlphaFoldDB" id="A0A6V8L3Y5"/>
<sequence>MFIVALNGGVRRDEHPAVPITPAELAADAVRCESVLAGAVHIHPRDVDGRESLAAEATGAAVTALRRACPALPVGVSTGAWIEPDPDARVAAVLSWMNVPDFASVNAHEEGAERVAAALHARGIGVEAGLWTPAAVEAYRGWRVPCVRLLLECMEPDEDAALANAAAMLAALPSTGVPPVLLHAEGPAVWAVIREAVRLGLDTRTGLEDTRTMPDGTMAAGNITLVEAAVTFGVT</sequence>
<dbReference type="Pfam" id="PF05853">
    <property type="entry name" value="BKACE"/>
    <property type="match status" value="1"/>
</dbReference>
<proteinExistence type="predicted"/>
<dbReference type="InterPro" id="IPR008567">
    <property type="entry name" value="BKACE"/>
</dbReference>
<protein>
    <recommendedName>
        <fullName evidence="3">3-keto-5-aminohexanoate cleavage protein</fullName>
    </recommendedName>
</protein>
<reference evidence="1 2" key="2">
    <citation type="submission" date="2020-03" db="EMBL/GenBank/DDBJ databases">
        <authorList>
            <person name="Ichikawa N."/>
            <person name="Kimura A."/>
            <person name="Kitahashi Y."/>
            <person name="Uohara A."/>
        </authorList>
    </citation>
    <scope>NUCLEOTIDE SEQUENCE [LARGE SCALE GENOMIC DNA]</scope>
    <source>
        <strain evidence="1 2">NBRC 108638</strain>
    </source>
</reference>
<keyword evidence="2" id="KW-1185">Reference proteome</keyword>
<reference evidence="1 2" key="1">
    <citation type="submission" date="2020-03" db="EMBL/GenBank/DDBJ databases">
        <title>Whole genome shotgun sequence of Phytohabitans rumicis NBRC 108638.</title>
        <authorList>
            <person name="Komaki H."/>
            <person name="Tamura T."/>
        </authorList>
    </citation>
    <scope>NUCLEOTIDE SEQUENCE [LARGE SCALE GENOMIC DNA]</scope>
    <source>
        <strain evidence="1 2">NBRC 108638</strain>
    </source>
</reference>
<dbReference type="RefSeq" id="WP_173076379.1">
    <property type="nucleotide sequence ID" value="NZ_BAABJB010000014.1"/>
</dbReference>